<keyword evidence="2" id="KW-1185">Reference proteome</keyword>
<dbReference type="EMBL" id="JAGGMQ010000001">
    <property type="protein sequence ID" value="MBP2166871.1"/>
    <property type="molecule type" value="Genomic_DNA"/>
</dbReference>
<protein>
    <recommendedName>
        <fullName evidence="3">DUF1493 family protein</fullName>
    </recommendedName>
</protein>
<gene>
    <name evidence="1" type="ORF">J2125_000063</name>
</gene>
<comment type="caution">
    <text evidence="1">The sequence shown here is derived from an EMBL/GenBank/DDBJ whole genome shotgun (WGS) entry which is preliminary data.</text>
</comment>
<name>A0ABS4P462_9GAMM</name>
<dbReference type="InterPro" id="IPR010862">
    <property type="entry name" value="DUF1493"/>
</dbReference>
<reference evidence="2" key="1">
    <citation type="submission" date="2023-07" db="EMBL/GenBank/DDBJ databases">
        <title>Genome mining of underrepresented organisms for secondary metabolites.</title>
        <authorList>
            <person name="D'Agostino P.M."/>
        </authorList>
    </citation>
    <scope>NUCLEOTIDE SEQUENCE [LARGE SCALE GENOMIC DNA]</scope>
    <source>
        <strain evidence="2">WS4403</strain>
    </source>
</reference>
<sequence length="105" mass="11999">MATDLEQRICALVKQHYGVYILQEPDLKPEKDFDTDRLLDEVEVLELMGNFFVTFNVAWGNFSLATYYPPDPPLHQIVNSFSKRKVPVVPDFTIGMLIESARAGH</sequence>
<dbReference type="Pfam" id="PF07377">
    <property type="entry name" value="DUF1493"/>
    <property type="match status" value="1"/>
</dbReference>
<dbReference type="RefSeq" id="WP_017799891.1">
    <property type="nucleotide sequence ID" value="NZ_JAGGMQ010000001.1"/>
</dbReference>
<proteinExistence type="predicted"/>
<organism evidence="1 2">
    <name type="scientific">Winslowiella toletana</name>
    <dbReference type="NCBI Taxonomy" id="92490"/>
    <lineage>
        <taxon>Bacteria</taxon>
        <taxon>Pseudomonadati</taxon>
        <taxon>Pseudomonadota</taxon>
        <taxon>Gammaproteobacteria</taxon>
        <taxon>Enterobacterales</taxon>
        <taxon>Erwiniaceae</taxon>
        <taxon>Winslowiella</taxon>
    </lineage>
</organism>
<evidence type="ECO:0008006" key="3">
    <source>
        <dbReference type="Google" id="ProtNLM"/>
    </source>
</evidence>
<accession>A0ABS4P462</accession>
<evidence type="ECO:0000313" key="1">
    <source>
        <dbReference type="EMBL" id="MBP2166871.1"/>
    </source>
</evidence>
<dbReference type="Proteomes" id="UP001195624">
    <property type="component" value="Unassembled WGS sequence"/>
</dbReference>
<evidence type="ECO:0000313" key="2">
    <source>
        <dbReference type="Proteomes" id="UP001195624"/>
    </source>
</evidence>